<reference evidence="1" key="1">
    <citation type="submission" date="2020-03" db="EMBL/GenBank/DDBJ databases">
        <title>The deep terrestrial virosphere.</title>
        <authorList>
            <person name="Holmfeldt K."/>
            <person name="Nilsson E."/>
            <person name="Simone D."/>
            <person name="Lopez-Fernandez M."/>
            <person name="Wu X."/>
            <person name="de Brujin I."/>
            <person name="Lundin D."/>
            <person name="Andersson A."/>
            <person name="Bertilsson S."/>
            <person name="Dopson M."/>
        </authorList>
    </citation>
    <scope>NUCLEOTIDE SEQUENCE</scope>
    <source>
        <strain evidence="1">MM415B04548</strain>
    </source>
</reference>
<evidence type="ECO:0000313" key="1">
    <source>
        <dbReference type="EMBL" id="QJA92634.1"/>
    </source>
</evidence>
<accession>A0A6M3LH52</accession>
<dbReference type="EMBL" id="MT143083">
    <property type="protein sequence ID" value="QJA92634.1"/>
    <property type="molecule type" value="Genomic_DNA"/>
</dbReference>
<protein>
    <submittedName>
        <fullName evidence="1">Putative DNA binding, helix-turn-helix domain containing protein</fullName>
    </submittedName>
</protein>
<dbReference type="SUPFAM" id="SSF46955">
    <property type="entry name" value="Putative DNA-binding domain"/>
    <property type="match status" value="1"/>
</dbReference>
<organism evidence="1">
    <name type="scientific">viral metagenome</name>
    <dbReference type="NCBI Taxonomy" id="1070528"/>
    <lineage>
        <taxon>unclassified sequences</taxon>
        <taxon>metagenomes</taxon>
        <taxon>organismal metagenomes</taxon>
    </lineage>
</organism>
<sequence length="62" mass="7430">MNEKTLFLTSKELAERWRIAEGTLRNLRYQGKGIPYIKVNDKILYAIRTIEKFEEENKIEVK</sequence>
<gene>
    <name evidence="1" type="ORF">MM415B04548_0008</name>
</gene>
<dbReference type="InterPro" id="IPR009061">
    <property type="entry name" value="DNA-bd_dom_put_sf"/>
</dbReference>
<proteinExistence type="predicted"/>
<dbReference type="AlphaFoldDB" id="A0A6M3LH52"/>
<name>A0A6M3LH52_9ZZZZ</name>